<evidence type="ECO:0000259" key="3">
    <source>
        <dbReference type="Pfam" id="PF25221"/>
    </source>
</evidence>
<dbReference type="InterPro" id="IPR057436">
    <property type="entry name" value="5TMH_Lnb"/>
</dbReference>
<proteinExistence type="predicted"/>
<keyword evidence="1" id="KW-0812">Transmembrane</keyword>
<dbReference type="Proteomes" id="UP001501207">
    <property type="component" value="Unassembled WGS sequence"/>
</dbReference>
<organism evidence="4 5">
    <name type="scientific">Compostibacter hankyongensis</name>
    <dbReference type="NCBI Taxonomy" id="1007089"/>
    <lineage>
        <taxon>Bacteria</taxon>
        <taxon>Pseudomonadati</taxon>
        <taxon>Bacteroidota</taxon>
        <taxon>Chitinophagia</taxon>
        <taxon>Chitinophagales</taxon>
        <taxon>Chitinophagaceae</taxon>
        <taxon>Compostibacter</taxon>
    </lineage>
</organism>
<keyword evidence="1" id="KW-0472">Membrane</keyword>
<name>A0ABP8FFB0_9BACT</name>
<keyword evidence="5" id="KW-1185">Reference proteome</keyword>
<evidence type="ECO:0000259" key="2">
    <source>
        <dbReference type="Pfam" id="PF13387"/>
    </source>
</evidence>
<reference evidence="5" key="1">
    <citation type="journal article" date="2019" name="Int. J. Syst. Evol. Microbiol.">
        <title>The Global Catalogue of Microorganisms (GCM) 10K type strain sequencing project: providing services to taxonomists for standard genome sequencing and annotation.</title>
        <authorList>
            <consortium name="The Broad Institute Genomics Platform"/>
            <consortium name="The Broad Institute Genome Sequencing Center for Infectious Disease"/>
            <person name="Wu L."/>
            <person name="Ma J."/>
        </authorList>
    </citation>
    <scope>NUCLEOTIDE SEQUENCE [LARGE SCALE GENOMIC DNA]</scope>
    <source>
        <strain evidence="5">JCM 17664</strain>
    </source>
</reference>
<feature type="transmembrane region" description="Helical" evidence="1">
    <location>
        <begin position="293"/>
        <end position="312"/>
    </location>
</feature>
<protein>
    <submittedName>
        <fullName evidence="4">DUF4105 domain-containing protein</fullName>
    </submittedName>
</protein>
<accession>A0ABP8FFB0</accession>
<evidence type="ECO:0000313" key="4">
    <source>
        <dbReference type="EMBL" id="GAA4302519.1"/>
    </source>
</evidence>
<feature type="domain" description="Lnb-like transmembrane" evidence="3">
    <location>
        <begin position="261"/>
        <end position="388"/>
    </location>
</feature>
<feature type="domain" description="Lnb N-terminal periplasmic" evidence="2">
    <location>
        <begin position="33"/>
        <end position="170"/>
    </location>
</feature>
<dbReference type="EMBL" id="BAABFN010000001">
    <property type="protein sequence ID" value="GAA4302519.1"/>
    <property type="molecule type" value="Genomic_DNA"/>
</dbReference>
<sequence length="395" mass="45781">MKNRLLFLLVVTSLSLLPRQGRTQPAPAPDSCTLRISLLTIGVGDDLYSIFGHTGIRATDPATGMDVVFNYGTFDFSDPHFYQKFIRGKLLYYLSADRFSDFMAAYREEERSVTEQVLNLSCVDRESIFAFLRNNARPENRSYKYDFFYDNCSTRPRDVFAGILGNSWQMPDQLIPQGSTFRLLFNPYMDRHAWSRLGMNLLLGRPADVMVNSWQSMFLPDYLMKALDSTSVNGQLLVREKRVLYTPLQTARPAPPFWEMPLWWFIALGVLLLLFSVGPGQRYKSIQPWIDRCLFFLTGLLGCLMLFMWYGTDHQACSQNWNLLWAIPLHLPFSFFTQRNALWVKRYALLTFALALLVLAGWLFLPQALPPEMFPVILVLAVRAFRIYKRFRFPV</sequence>
<dbReference type="Pfam" id="PF25221">
    <property type="entry name" value="5TMH_Lnb"/>
    <property type="match status" value="1"/>
</dbReference>
<gene>
    <name evidence="4" type="ORF">GCM10023143_04990</name>
</gene>
<feature type="transmembrane region" description="Helical" evidence="1">
    <location>
        <begin position="262"/>
        <end position="281"/>
    </location>
</feature>
<dbReference type="InterPro" id="IPR025178">
    <property type="entry name" value="Lnb_N"/>
</dbReference>
<keyword evidence="1" id="KW-1133">Transmembrane helix</keyword>
<evidence type="ECO:0000313" key="5">
    <source>
        <dbReference type="Proteomes" id="UP001501207"/>
    </source>
</evidence>
<feature type="transmembrane region" description="Helical" evidence="1">
    <location>
        <begin position="318"/>
        <end position="335"/>
    </location>
</feature>
<comment type="caution">
    <text evidence="4">The sequence shown here is derived from an EMBL/GenBank/DDBJ whole genome shotgun (WGS) entry which is preliminary data.</text>
</comment>
<feature type="transmembrane region" description="Helical" evidence="1">
    <location>
        <begin position="347"/>
        <end position="365"/>
    </location>
</feature>
<dbReference type="Pfam" id="PF13387">
    <property type="entry name" value="Lnb_N"/>
    <property type="match status" value="1"/>
</dbReference>
<dbReference type="RefSeq" id="WP_344974817.1">
    <property type="nucleotide sequence ID" value="NZ_BAABFN010000001.1"/>
</dbReference>
<evidence type="ECO:0000256" key="1">
    <source>
        <dbReference type="SAM" id="Phobius"/>
    </source>
</evidence>